<dbReference type="AlphaFoldDB" id="A0A6J5TGB0"/>
<reference evidence="2 4" key="2">
    <citation type="submission" date="2020-05" db="EMBL/GenBank/DDBJ databases">
        <authorList>
            <person name="Campoy J."/>
            <person name="Schneeberger K."/>
            <person name="Spophaly S."/>
        </authorList>
    </citation>
    <scope>NUCLEOTIDE SEQUENCE [LARGE SCALE GENOMIC DNA]</scope>
    <source>
        <strain evidence="2">PruArmRojPasFocal</strain>
    </source>
</reference>
<protein>
    <submittedName>
        <fullName evidence="2">Uncharacterized protein</fullName>
    </submittedName>
</protein>
<evidence type="ECO:0000313" key="4">
    <source>
        <dbReference type="Proteomes" id="UP000507222"/>
    </source>
</evidence>
<keyword evidence="5" id="KW-1185">Reference proteome</keyword>
<evidence type="ECO:0000313" key="2">
    <source>
        <dbReference type="EMBL" id="CAB4262961.1"/>
    </source>
</evidence>
<feature type="chain" id="PRO_5036181716" evidence="1">
    <location>
        <begin position="25"/>
        <end position="75"/>
    </location>
</feature>
<organism evidence="2 4">
    <name type="scientific">Prunus armeniaca</name>
    <name type="common">Apricot</name>
    <name type="synonym">Armeniaca vulgaris</name>
    <dbReference type="NCBI Taxonomy" id="36596"/>
    <lineage>
        <taxon>Eukaryota</taxon>
        <taxon>Viridiplantae</taxon>
        <taxon>Streptophyta</taxon>
        <taxon>Embryophyta</taxon>
        <taxon>Tracheophyta</taxon>
        <taxon>Spermatophyta</taxon>
        <taxon>Magnoliopsida</taxon>
        <taxon>eudicotyledons</taxon>
        <taxon>Gunneridae</taxon>
        <taxon>Pentapetalae</taxon>
        <taxon>rosids</taxon>
        <taxon>fabids</taxon>
        <taxon>Rosales</taxon>
        <taxon>Rosaceae</taxon>
        <taxon>Amygdaloideae</taxon>
        <taxon>Amygdaleae</taxon>
        <taxon>Prunus</taxon>
    </lineage>
</organism>
<dbReference type="Proteomes" id="UP000507245">
    <property type="component" value="Unassembled WGS sequence"/>
</dbReference>
<feature type="signal peptide" evidence="1">
    <location>
        <begin position="1"/>
        <end position="24"/>
    </location>
</feature>
<dbReference type="Proteomes" id="UP000507222">
    <property type="component" value="Unassembled WGS sequence"/>
</dbReference>
<evidence type="ECO:0000313" key="5">
    <source>
        <dbReference type="Proteomes" id="UP000507245"/>
    </source>
</evidence>
<dbReference type="EMBL" id="CAEKKB010000001">
    <property type="protein sequence ID" value="CAB4293467.1"/>
    <property type="molecule type" value="Genomic_DNA"/>
</dbReference>
<evidence type="ECO:0000313" key="3">
    <source>
        <dbReference type="EMBL" id="CAB4293467.1"/>
    </source>
</evidence>
<dbReference type="PANTHER" id="PTHR33527">
    <property type="entry name" value="OS07G0274300 PROTEIN"/>
    <property type="match status" value="1"/>
</dbReference>
<sequence>MALVVKVLALVVVMMAMRFGEVKAVYMQNVEKPRFARLVFHSASAVEAVFNGRKKVVFSINEKDVTARKTLPTYA</sequence>
<dbReference type="OrthoDB" id="1882251at2759"/>
<evidence type="ECO:0000256" key="1">
    <source>
        <dbReference type="SAM" id="SignalP"/>
    </source>
</evidence>
<keyword evidence="1" id="KW-0732">Signal</keyword>
<dbReference type="PANTHER" id="PTHR33527:SF14">
    <property type="entry name" value="OS07G0274300 PROTEIN"/>
    <property type="match status" value="1"/>
</dbReference>
<reference evidence="5" key="1">
    <citation type="journal article" date="2020" name="Genome Biol.">
        <title>Gamete binning: chromosome-level and haplotype-resolved genome assembly enabled by high-throughput single-cell sequencing of gamete genomes.</title>
        <authorList>
            <person name="Campoy J.A."/>
            <person name="Sun H."/>
            <person name="Goel M."/>
            <person name="Jiao W.-B."/>
            <person name="Folz-Donahue K."/>
            <person name="Wang N."/>
            <person name="Rubio M."/>
            <person name="Liu C."/>
            <person name="Kukat C."/>
            <person name="Ruiz D."/>
            <person name="Huettel B."/>
            <person name="Schneeberger K."/>
        </authorList>
    </citation>
    <scope>NUCLEOTIDE SEQUENCE [LARGE SCALE GENOMIC DNA]</scope>
    <source>
        <strain evidence="5">cv. Rojo Pasion</strain>
    </source>
</reference>
<proteinExistence type="predicted"/>
<accession>A0A6J5TGB0</accession>
<name>A0A6J5TGB0_PRUAR</name>
<dbReference type="EMBL" id="CAEKDK010000001">
    <property type="protein sequence ID" value="CAB4262961.1"/>
    <property type="molecule type" value="Genomic_DNA"/>
</dbReference>
<gene>
    <name evidence="2" type="ORF">CURHAP_LOCUS2463</name>
    <name evidence="3" type="ORF">ORAREDHAP_LOCUS2361</name>
</gene>